<dbReference type="Gene3D" id="3.50.50.60">
    <property type="entry name" value="FAD/NAD(P)-binding domain"/>
    <property type="match status" value="2"/>
</dbReference>
<dbReference type="Pfam" id="PF01266">
    <property type="entry name" value="DAO"/>
    <property type="match status" value="1"/>
</dbReference>
<evidence type="ECO:0000313" key="4">
    <source>
        <dbReference type="EMBL" id="MCW8086067.1"/>
    </source>
</evidence>
<gene>
    <name evidence="4" type="ORF">OF850_10545</name>
</gene>
<name>A0ABT3NV85_9PROT</name>
<organism evidence="4 5">
    <name type="scientific">Sabulicella glaciei</name>
    <dbReference type="NCBI Taxonomy" id="2984948"/>
    <lineage>
        <taxon>Bacteria</taxon>
        <taxon>Pseudomonadati</taxon>
        <taxon>Pseudomonadota</taxon>
        <taxon>Alphaproteobacteria</taxon>
        <taxon>Acetobacterales</taxon>
        <taxon>Acetobacteraceae</taxon>
        <taxon>Sabulicella</taxon>
    </lineage>
</organism>
<dbReference type="PANTHER" id="PTHR13847:SF289">
    <property type="entry name" value="GLYCINE OXIDASE"/>
    <property type="match status" value="1"/>
</dbReference>
<proteinExistence type="predicted"/>
<dbReference type="SUPFAM" id="SSF51905">
    <property type="entry name" value="FAD/NAD(P)-binding domain"/>
    <property type="match status" value="1"/>
</dbReference>
<dbReference type="PANTHER" id="PTHR13847">
    <property type="entry name" value="SARCOSINE DEHYDROGENASE-RELATED"/>
    <property type="match status" value="1"/>
</dbReference>
<dbReference type="Gene3D" id="3.30.9.10">
    <property type="entry name" value="D-Amino Acid Oxidase, subunit A, domain 2"/>
    <property type="match status" value="1"/>
</dbReference>
<protein>
    <submittedName>
        <fullName evidence="4">FAD-binding oxidoreductase</fullName>
    </submittedName>
</protein>
<dbReference type="RefSeq" id="WP_301590039.1">
    <property type="nucleotide sequence ID" value="NZ_JAPFQI010000006.1"/>
</dbReference>
<dbReference type="Proteomes" id="UP001526430">
    <property type="component" value="Unassembled WGS sequence"/>
</dbReference>
<feature type="domain" description="FAD dependent oxidoreductase" evidence="3">
    <location>
        <begin position="4"/>
        <end position="394"/>
    </location>
</feature>
<keyword evidence="5" id="KW-1185">Reference proteome</keyword>
<comment type="caution">
    <text evidence="4">The sequence shown here is derived from an EMBL/GenBank/DDBJ whole genome shotgun (WGS) entry which is preliminary data.</text>
</comment>
<dbReference type="SUPFAM" id="SSF54373">
    <property type="entry name" value="FAD-linked reductases, C-terminal domain"/>
    <property type="match status" value="1"/>
</dbReference>
<dbReference type="InterPro" id="IPR006076">
    <property type="entry name" value="FAD-dep_OxRdtase"/>
</dbReference>
<feature type="chain" id="PRO_5045603388" evidence="2">
    <location>
        <begin position="23"/>
        <end position="412"/>
    </location>
</feature>
<dbReference type="PROSITE" id="PS51257">
    <property type="entry name" value="PROKAR_LIPOPROTEIN"/>
    <property type="match status" value="1"/>
</dbReference>
<keyword evidence="2" id="KW-0732">Signal</keyword>
<evidence type="ECO:0000256" key="1">
    <source>
        <dbReference type="ARBA" id="ARBA00023002"/>
    </source>
</evidence>
<evidence type="ECO:0000259" key="3">
    <source>
        <dbReference type="Pfam" id="PF01266"/>
    </source>
</evidence>
<evidence type="ECO:0000313" key="5">
    <source>
        <dbReference type="Proteomes" id="UP001526430"/>
    </source>
</evidence>
<feature type="signal peptide" evidence="2">
    <location>
        <begin position="1"/>
        <end position="22"/>
    </location>
</feature>
<dbReference type="InterPro" id="IPR036188">
    <property type="entry name" value="FAD/NAD-bd_sf"/>
</dbReference>
<reference evidence="4 5" key="1">
    <citation type="submission" date="2022-10" db="EMBL/GenBank/DDBJ databases">
        <title>Roseococcus glaciei nov., sp. nov., isolated from glacier.</title>
        <authorList>
            <person name="Liu Q."/>
            <person name="Xin Y.-H."/>
        </authorList>
    </citation>
    <scope>NUCLEOTIDE SEQUENCE [LARGE SCALE GENOMIC DNA]</scope>
    <source>
        <strain evidence="4 5">MDT2-1-1</strain>
    </source>
</reference>
<evidence type="ECO:0000256" key="2">
    <source>
        <dbReference type="SAM" id="SignalP"/>
    </source>
</evidence>
<keyword evidence="1" id="KW-0560">Oxidoreductase</keyword>
<dbReference type="EMBL" id="JAPFQI010000006">
    <property type="protein sequence ID" value="MCW8086067.1"/>
    <property type="molecule type" value="Genomic_DNA"/>
</dbReference>
<sequence length="412" mass="43949">MTRLAVIGGGIMGACLALEAQAAGFDVTLIEPGTPGGEQAASYGNGCWLSPASVIPASVPGLWRKLPKFLRDPLGPLAIRPGRLPAATPWLLRYLWAGSTEEKVRRTAHALRALLKDAPRRHVALAERAGVGALIRRTGLLYVFPDRAAFEAEALAWKLRAETGVQWRELDEDALRQQEPALDRRFRFGLLVEEGGHCTDPGAYVAALVALAEAQGARRIAARATGFRVENGALRAVRTESGEVEADKAVIAAGIRSAGLAREAGDRIPLESERGYHAVVTTPSIAPRIPLMPSDGKMGVTLTETGLRAAGQVEIAGLEAAPDWRRAEILRDHLRRLFPGLEGGEVKVWLGHRPSTPDGLPVLGPSRRSGDILHCFGHGHVGLVAAPRSAELVVGMAKGESAPVAYSPRRFG</sequence>
<accession>A0ABT3NV85</accession>